<organism evidence="5 6">
    <name type="scientific">Neolewinella xylanilytica</name>
    <dbReference type="NCBI Taxonomy" id="1514080"/>
    <lineage>
        <taxon>Bacteria</taxon>
        <taxon>Pseudomonadati</taxon>
        <taxon>Bacteroidota</taxon>
        <taxon>Saprospiria</taxon>
        <taxon>Saprospirales</taxon>
        <taxon>Lewinellaceae</taxon>
        <taxon>Neolewinella</taxon>
    </lineage>
</organism>
<gene>
    <name evidence="5" type="ORF">CLV84_1814</name>
</gene>
<evidence type="ECO:0000313" key="6">
    <source>
        <dbReference type="Proteomes" id="UP000237662"/>
    </source>
</evidence>
<evidence type="ECO:0000256" key="3">
    <source>
        <dbReference type="PROSITE-ProRule" id="PRU00339"/>
    </source>
</evidence>
<feature type="transmembrane region" description="Helical" evidence="4">
    <location>
        <begin position="315"/>
        <end position="335"/>
    </location>
</feature>
<feature type="transmembrane region" description="Helical" evidence="4">
    <location>
        <begin position="371"/>
        <end position="388"/>
    </location>
</feature>
<dbReference type="SMART" id="SM00028">
    <property type="entry name" value="TPR"/>
    <property type="match status" value="3"/>
</dbReference>
<feature type="repeat" description="TPR" evidence="3">
    <location>
        <begin position="556"/>
        <end position="589"/>
    </location>
</feature>
<name>A0A2S6IBG0_9BACT</name>
<keyword evidence="6" id="KW-1185">Reference proteome</keyword>
<accession>A0A2S6IBG0</accession>
<feature type="transmembrane region" description="Helical" evidence="4">
    <location>
        <begin position="192"/>
        <end position="218"/>
    </location>
</feature>
<keyword evidence="1" id="KW-0677">Repeat</keyword>
<comment type="caution">
    <text evidence="5">The sequence shown here is derived from an EMBL/GenBank/DDBJ whole genome shotgun (WGS) entry which is preliminary data.</text>
</comment>
<sequence length="608" mass="67176">MRPVLPWYRSVRAQALALFFLGFALYANTLGHDFTLDDAIVITDNSVVQRGIPGWVDLFTHDTFYGFFGEQERASLVAGGRYRPLTPAMFALEGELADGRPLLFHLFNVLWYATLGVVLFFMLRELLRDRGMPWWVPLGTAALFVAHPIHTEAVANVKGRDEIIALLGAVAASWCVLRAARKRRWGAASAGGMLFLAGCLAKENTITFLAVLPVFLLATKRGGFHFLLPSLVAAVAYLFLRFAVIGTGLGEPSTELMNNPFLKEAGGGVVGMTFLERLPTVAYTALLYLKLLCWPVGLVHDYYPAAIELKAWTDPLVWISLIGHLALVAWAALHLRSRRPVVAAGILTYVFTLSIVSNLVFSVGTLMSERFLFMPSVGFALAVVALLASWKRGWWVLIGVVPVFCVLTVTRNPVWKDNYTLFTTDIVRQPRSAKLLNAAAGARLDRYQQLPEPERARSRFLLDSAVRHLDAALVVHPRYGNAYLLRGNAFFLLGDYQGAISEYESAVAFGVSRQTVDGNLALALQQAGREAGEQRNDLVAARGYLERSLALAPENYETLRLLGITYGMGGDSQRAYDYFERALRVDPGNAGAQRNLEIARQQMEQASN</sequence>
<dbReference type="Gene3D" id="1.25.40.10">
    <property type="entry name" value="Tetratricopeptide repeat domain"/>
    <property type="match status" value="2"/>
</dbReference>
<feature type="transmembrane region" description="Helical" evidence="4">
    <location>
        <begin position="394"/>
        <end position="410"/>
    </location>
</feature>
<reference evidence="5 6" key="1">
    <citation type="submission" date="2018-02" db="EMBL/GenBank/DDBJ databases">
        <title>Genomic Encyclopedia of Archaeal and Bacterial Type Strains, Phase II (KMG-II): from individual species to whole genera.</title>
        <authorList>
            <person name="Goeker M."/>
        </authorList>
    </citation>
    <scope>NUCLEOTIDE SEQUENCE [LARGE SCALE GENOMIC DNA]</scope>
    <source>
        <strain evidence="5 6">DSM 29526</strain>
    </source>
</reference>
<keyword evidence="4" id="KW-0472">Membrane</keyword>
<feature type="transmembrane region" description="Helical" evidence="4">
    <location>
        <begin position="102"/>
        <end position="122"/>
    </location>
</feature>
<feature type="transmembrane region" description="Helical" evidence="4">
    <location>
        <begin position="224"/>
        <end position="244"/>
    </location>
</feature>
<keyword evidence="4" id="KW-0812">Transmembrane</keyword>
<dbReference type="OrthoDB" id="1489021at2"/>
<dbReference type="RefSeq" id="WP_104419373.1">
    <property type="nucleotide sequence ID" value="NZ_PTJC01000005.1"/>
</dbReference>
<feature type="transmembrane region" description="Helical" evidence="4">
    <location>
        <begin position="341"/>
        <end position="364"/>
    </location>
</feature>
<feature type="transmembrane region" description="Helical" evidence="4">
    <location>
        <begin position="163"/>
        <end position="180"/>
    </location>
</feature>
<evidence type="ECO:0000313" key="5">
    <source>
        <dbReference type="EMBL" id="PPK88841.1"/>
    </source>
</evidence>
<keyword evidence="2 3" id="KW-0802">TPR repeat</keyword>
<dbReference type="PANTHER" id="PTHR44227:SF3">
    <property type="entry name" value="PROTEIN O-MANNOSYL-TRANSFERASE TMTC4"/>
    <property type="match status" value="1"/>
</dbReference>
<dbReference type="InterPro" id="IPR052346">
    <property type="entry name" value="O-mannosyl-transferase_TMTC"/>
</dbReference>
<evidence type="ECO:0000256" key="1">
    <source>
        <dbReference type="ARBA" id="ARBA00022737"/>
    </source>
</evidence>
<dbReference type="InterPro" id="IPR011990">
    <property type="entry name" value="TPR-like_helical_dom_sf"/>
</dbReference>
<dbReference type="InterPro" id="IPR019734">
    <property type="entry name" value="TPR_rpt"/>
</dbReference>
<dbReference type="PROSITE" id="PS50005">
    <property type="entry name" value="TPR"/>
    <property type="match status" value="1"/>
</dbReference>
<proteinExistence type="predicted"/>
<feature type="transmembrane region" description="Helical" evidence="4">
    <location>
        <begin position="281"/>
        <end position="303"/>
    </location>
</feature>
<dbReference type="PANTHER" id="PTHR44227">
    <property type="match status" value="1"/>
</dbReference>
<protein>
    <submittedName>
        <fullName evidence="5">Tfp pilus assembly protein PilF</fullName>
    </submittedName>
</protein>
<evidence type="ECO:0000256" key="2">
    <source>
        <dbReference type="ARBA" id="ARBA00022803"/>
    </source>
</evidence>
<dbReference type="Proteomes" id="UP000237662">
    <property type="component" value="Unassembled WGS sequence"/>
</dbReference>
<dbReference type="EMBL" id="PTJC01000005">
    <property type="protein sequence ID" value="PPK88841.1"/>
    <property type="molecule type" value="Genomic_DNA"/>
</dbReference>
<evidence type="ECO:0000256" key="4">
    <source>
        <dbReference type="SAM" id="Phobius"/>
    </source>
</evidence>
<keyword evidence="4" id="KW-1133">Transmembrane helix</keyword>
<dbReference type="SUPFAM" id="SSF48452">
    <property type="entry name" value="TPR-like"/>
    <property type="match status" value="1"/>
</dbReference>
<dbReference type="AlphaFoldDB" id="A0A2S6IBG0"/>